<dbReference type="EMBL" id="CP062983">
    <property type="protein sequence ID" value="QPC83981.1"/>
    <property type="molecule type" value="Genomic_DNA"/>
</dbReference>
<dbReference type="PANTHER" id="PTHR47183">
    <property type="entry name" value="GLUCOSE-1-PHOSPHATE CYTIDYLYLTRANSFERASE-RELATED"/>
    <property type="match status" value="1"/>
</dbReference>
<name>A0A7S8EBQ1_9CHLR</name>
<reference evidence="2 3" key="1">
    <citation type="submission" date="2020-02" db="EMBL/GenBank/DDBJ databases">
        <authorList>
            <person name="Zheng R.K."/>
            <person name="Sun C.M."/>
        </authorList>
    </citation>
    <scope>NUCLEOTIDE SEQUENCE [LARGE SCALE GENOMIC DNA]</scope>
    <source>
        <strain evidence="3">rifampicinis</strain>
    </source>
</reference>
<keyword evidence="2" id="KW-0808">Transferase</keyword>
<keyword evidence="3" id="KW-1185">Reference proteome</keyword>
<feature type="domain" description="Nucleotidyl transferase" evidence="1">
    <location>
        <begin position="5"/>
        <end position="213"/>
    </location>
</feature>
<dbReference type="InterPro" id="IPR046981">
    <property type="entry name" value="G1P_cyt_trans"/>
</dbReference>
<dbReference type="Proteomes" id="UP000594468">
    <property type="component" value="Chromosome"/>
</dbReference>
<dbReference type="AlphaFoldDB" id="A0A7S8EBQ1"/>
<dbReference type="EC" id="2.7.7.33" evidence="2"/>
<dbReference type="CDD" id="cd02524">
    <property type="entry name" value="G1P_cytidylyltransferase"/>
    <property type="match status" value="1"/>
</dbReference>
<dbReference type="Pfam" id="PF00483">
    <property type="entry name" value="NTP_transferase"/>
    <property type="match status" value="1"/>
</dbReference>
<dbReference type="RefSeq" id="WP_195172045.1">
    <property type="nucleotide sequence ID" value="NZ_CP062983.1"/>
</dbReference>
<sequence>MKVGILAGGKGTRLAEETDVRPKPMVEVGGRPIMWHIMMHYAHYGHNEFAIALGYKGEVIKKYMVDYVSLNSNLTVNLGTGQIDMNGGVRPDWKVDLIDTGMDTNTGGRIKRLQPFMGNETFMLTWGDGVSNIDLDELLAFHRSHGKLATMSAVRPPARFGHLEFEGDKVMRFTEKPQTSEGWINGAFFVLEPEVFDYIEGDDTQFEREPLEGLARDGQLMAYRHDGFWQCMDTLRDKLLLNRLWESGNPPWRIWEEESKPEAVKVLT</sequence>
<dbReference type="Gene3D" id="3.90.550.10">
    <property type="entry name" value="Spore Coat Polysaccharide Biosynthesis Protein SpsA, Chain A"/>
    <property type="match status" value="1"/>
</dbReference>
<dbReference type="GO" id="GO:0009243">
    <property type="term" value="P:O antigen biosynthetic process"/>
    <property type="evidence" value="ECO:0007669"/>
    <property type="project" value="InterPro"/>
</dbReference>
<organism evidence="2 3">
    <name type="scientific">Phototrophicus methaneseepsis</name>
    <dbReference type="NCBI Taxonomy" id="2710758"/>
    <lineage>
        <taxon>Bacteria</taxon>
        <taxon>Bacillati</taxon>
        <taxon>Chloroflexota</taxon>
        <taxon>Candidatus Thermofontia</taxon>
        <taxon>Phototrophicales</taxon>
        <taxon>Phototrophicaceae</taxon>
        <taxon>Phototrophicus</taxon>
    </lineage>
</organism>
<dbReference type="GO" id="GO:0047343">
    <property type="term" value="F:glucose-1-phosphate cytidylyltransferase activity"/>
    <property type="evidence" value="ECO:0007669"/>
    <property type="project" value="UniProtKB-EC"/>
</dbReference>
<proteinExistence type="predicted"/>
<dbReference type="PANTHER" id="PTHR47183:SF1">
    <property type="entry name" value="GLUCOSE-1-PHOSPHATE CYTIDYLYLTRANSFERASE"/>
    <property type="match status" value="1"/>
</dbReference>
<dbReference type="SUPFAM" id="SSF53448">
    <property type="entry name" value="Nucleotide-diphospho-sugar transferases"/>
    <property type="match status" value="1"/>
</dbReference>
<dbReference type="InterPro" id="IPR005835">
    <property type="entry name" value="NTP_transferase_dom"/>
</dbReference>
<dbReference type="NCBIfam" id="TIGR02623">
    <property type="entry name" value="G1P_cyt_trans"/>
    <property type="match status" value="1"/>
</dbReference>
<dbReference type="InterPro" id="IPR013446">
    <property type="entry name" value="G1P_cyt_trans-like"/>
</dbReference>
<evidence type="ECO:0000313" key="2">
    <source>
        <dbReference type="EMBL" id="QPC83981.1"/>
    </source>
</evidence>
<evidence type="ECO:0000259" key="1">
    <source>
        <dbReference type="Pfam" id="PF00483"/>
    </source>
</evidence>
<gene>
    <name evidence="2" type="primary">rfbF</name>
    <name evidence="2" type="ORF">G4Y79_06270</name>
</gene>
<protein>
    <submittedName>
        <fullName evidence="2">Glucose-1-phosphate cytidylyltransferase</fullName>
        <ecNumber evidence="2">2.7.7.33</ecNumber>
    </submittedName>
</protein>
<accession>A0A7S8EBQ1</accession>
<dbReference type="InterPro" id="IPR029044">
    <property type="entry name" value="Nucleotide-diphossugar_trans"/>
</dbReference>
<evidence type="ECO:0000313" key="3">
    <source>
        <dbReference type="Proteomes" id="UP000594468"/>
    </source>
</evidence>
<dbReference type="KEGG" id="pmet:G4Y79_06270"/>
<keyword evidence="2" id="KW-0548">Nucleotidyltransferase</keyword>